<dbReference type="Proteomes" id="UP000240569">
    <property type="component" value="Unassembled WGS sequence"/>
</dbReference>
<dbReference type="EMBL" id="NEXD01000068">
    <property type="protein sequence ID" value="PSN84744.1"/>
    <property type="molecule type" value="Genomic_DNA"/>
</dbReference>
<evidence type="ECO:0000313" key="1">
    <source>
        <dbReference type="EMBL" id="PSN84744.1"/>
    </source>
</evidence>
<accession>A0A2R6AED6</accession>
<protein>
    <submittedName>
        <fullName evidence="1">Uncharacterized protein</fullName>
    </submittedName>
</protein>
<comment type="caution">
    <text evidence="1">The sequence shown here is derived from an EMBL/GenBank/DDBJ whole genome shotgun (WGS) entry which is preliminary data.</text>
</comment>
<proteinExistence type="predicted"/>
<dbReference type="AlphaFoldDB" id="A0A2R6AED6"/>
<name>A0A2R6AED6_9ARCH</name>
<sequence length="64" mass="7307">MCNYYVPKPSEDTLRLDERKFDGGFAFTKDSVIIIVGTDYYDEAGLIVEKIDEIDLSKVKKEKG</sequence>
<evidence type="ECO:0000313" key="2">
    <source>
        <dbReference type="Proteomes" id="UP000240569"/>
    </source>
</evidence>
<organism evidence="1 2">
    <name type="scientific">Candidatus Marsarchaeota G1 archaeon BE_D</name>
    <dbReference type="NCBI Taxonomy" id="1978156"/>
    <lineage>
        <taxon>Archaea</taxon>
        <taxon>Candidatus Marsarchaeota</taxon>
        <taxon>Candidatus Marsarchaeota group 1</taxon>
    </lineage>
</organism>
<gene>
    <name evidence="1" type="ORF">B9Q02_09025</name>
</gene>
<reference evidence="1 2" key="1">
    <citation type="submission" date="2017-04" db="EMBL/GenBank/DDBJ databases">
        <title>Novel microbial lineages endemic to geothermal iron-oxide mats fill important gaps in the evolutionary history of Archaea.</title>
        <authorList>
            <person name="Jay Z.J."/>
            <person name="Beam J.P."/>
            <person name="Dlakic M."/>
            <person name="Rusch D.B."/>
            <person name="Kozubal M.A."/>
            <person name="Inskeep W.P."/>
        </authorList>
    </citation>
    <scope>NUCLEOTIDE SEQUENCE [LARGE SCALE GENOMIC DNA]</scope>
    <source>
        <strain evidence="1">BE_D</strain>
    </source>
</reference>